<geneLocation type="plasmid" evidence="3">
    <name>unnamed17</name>
</geneLocation>
<proteinExistence type="predicted"/>
<accession>A0ABD4T3U3</accession>
<dbReference type="SUPFAM" id="SSF88946">
    <property type="entry name" value="Sigma2 domain of RNA polymerase sigma factors"/>
    <property type="match status" value="1"/>
</dbReference>
<keyword evidence="4" id="KW-1185">Reference proteome</keyword>
<gene>
    <name evidence="3" type="ORF">QQ91_0009995</name>
</gene>
<evidence type="ECO:0000259" key="2">
    <source>
        <dbReference type="Pfam" id="PF04542"/>
    </source>
</evidence>
<dbReference type="Pfam" id="PF04542">
    <property type="entry name" value="Sigma70_r2"/>
    <property type="match status" value="1"/>
</dbReference>
<dbReference type="InterPro" id="IPR013325">
    <property type="entry name" value="RNA_pol_sigma_r2"/>
</dbReference>
<dbReference type="EMBL" id="JTHE03000057">
    <property type="protein sequence ID" value="MCM1983153.1"/>
    <property type="molecule type" value="Genomic_DNA"/>
</dbReference>
<dbReference type="Proteomes" id="UP000031561">
    <property type="component" value="Unassembled WGS sequence"/>
</dbReference>
<dbReference type="AlphaFoldDB" id="A0ABD4T3U3"/>
<reference evidence="3 4" key="1">
    <citation type="journal article" date="2015" name="Genome Announc.">
        <title>Draft Genome Sequence of Filamentous Marine Cyanobacterium Lyngbya confervoides Strain BDU141951.</title>
        <authorList>
            <person name="Chandrababunaidu M.M."/>
            <person name="Sen D."/>
            <person name="Tripathy S."/>
        </authorList>
    </citation>
    <scope>NUCLEOTIDE SEQUENCE [LARGE SCALE GENOMIC DNA]</scope>
    <source>
        <strain evidence="3 4">BDU141951</strain>
    </source>
</reference>
<keyword evidence="3" id="KW-0614">Plasmid</keyword>
<evidence type="ECO:0000313" key="4">
    <source>
        <dbReference type="Proteomes" id="UP000031561"/>
    </source>
</evidence>
<name>A0ABD4T3U3_9CYAN</name>
<evidence type="ECO:0000256" key="1">
    <source>
        <dbReference type="SAM" id="MobiDB-lite"/>
    </source>
</evidence>
<feature type="domain" description="RNA polymerase sigma-70 region 2" evidence="2">
    <location>
        <begin position="35"/>
        <end position="79"/>
    </location>
</feature>
<feature type="region of interest" description="Disordered" evidence="1">
    <location>
        <begin position="104"/>
        <end position="124"/>
    </location>
</feature>
<organism evidence="3 4">
    <name type="scientific">Lyngbya confervoides BDU141951</name>
    <dbReference type="NCBI Taxonomy" id="1574623"/>
    <lineage>
        <taxon>Bacteria</taxon>
        <taxon>Bacillati</taxon>
        <taxon>Cyanobacteriota</taxon>
        <taxon>Cyanophyceae</taxon>
        <taxon>Oscillatoriophycideae</taxon>
        <taxon>Oscillatoriales</taxon>
        <taxon>Microcoleaceae</taxon>
        <taxon>Lyngbya</taxon>
    </lineage>
</organism>
<evidence type="ECO:0000313" key="3">
    <source>
        <dbReference type="EMBL" id="MCM1983153.1"/>
    </source>
</evidence>
<comment type="caution">
    <text evidence="3">The sequence shown here is derived from an EMBL/GenBank/DDBJ whole genome shotgun (WGS) entry which is preliminary data.</text>
</comment>
<dbReference type="RefSeq" id="WP_084606812.1">
    <property type="nucleotide sequence ID" value="NZ_JTHE03000057.1"/>
</dbReference>
<dbReference type="Gene3D" id="1.10.1740.10">
    <property type="match status" value="1"/>
</dbReference>
<feature type="compositionally biased region" description="Polar residues" evidence="1">
    <location>
        <begin position="112"/>
        <end position="124"/>
    </location>
</feature>
<dbReference type="InterPro" id="IPR007627">
    <property type="entry name" value="RNA_pol_sigma70_r2"/>
</dbReference>
<protein>
    <recommendedName>
        <fullName evidence="2">RNA polymerase sigma-70 region 2 domain-containing protein</fullName>
    </recommendedName>
</protein>
<sequence>MSKSRKTSKINVPDSISRMIKDHINEEYNLKDKFRGADREDLIQAGLIGFLNAVKKFDPDKGKSIEAYAYKFIVREIQKEAWKTVVGEQNARYAAAVYMAKSELEDNGGSGSNSPDIDQISKRSGVSKQRVEQILAAIACKTYGGNLYENITSHDDIPGEEFQDNNNDNYCIRKKEYGFVFPNIASRLKDKKHELLTFHEREDFAKELSSNDCVYRKRFALKSLSVNGENDSSRLFNLSFKLTLSSDKVAVCQRREIWKNSSTFFQNPNCE</sequence>